<protein>
    <submittedName>
        <fullName evidence="1">Uncharacterized protein</fullName>
    </submittedName>
</protein>
<gene>
    <name evidence="1" type="ORF">HPB49_004142</name>
</gene>
<reference evidence="1" key="1">
    <citation type="submission" date="2020-05" db="EMBL/GenBank/DDBJ databases">
        <title>Large-scale comparative analyses of tick genomes elucidate their genetic diversity and vector capacities.</title>
        <authorList>
            <person name="Jia N."/>
            <person name="Wang J."/>
            <person name="Shi W."/>
            <person name="Du L."/>
            <person name="Sun Y."/>
            <person name="Zhan W."/>
            <person name="Jiang J."/>
            <person name="Wang Q."/>
            <person name="Zhang B."/>
            <person name="Ji P."/>
            <person name="Sakyi L.B."/>
            <person name="Cui X."/>
            <person name="Yuan T."/>
            <person name="Jiang B."/>
            <person name="Yang W."/>
            <person name="Lam T.T.-Y."/>
            <person name="Chang Q."/>
            <person name="Ding S."/>
            <person name="Wang X."/>
            <person name="Zhu J."/>
            <person name="Ruan X."/>
            <person name="Zhao L."/>
            <person name="Wei J."/>
            <person name="Que T."/>
            <person name="Du C."/>
            <person name="Cheng J."/>
            <person name="Dai P."/>
            <person name="Han X."/>
            <person name="Huang E."/>
            <person name="Gao Y."/>
            <person name="Liu J."/>
            <person name="Shao H."/>
            <person name="Ye R."/>
            <person name="Li L."/>
            <person name="Wei W."/>
            <person name="Wang X."/>
            <person name="Wang C."/>
            <person name="Yang T."/>
            <person name="Huo Q."/>
            <person name="Li W."/>
            <person name="Guo W."/>
            <person name="Chen H."/>
            <person name="Zhou L."/>
            <person name="Ni X."/>
            <person name="Tian J."/>
            <person name="Zhou Y."/>
            <person name="Sheng Y."/>
            <person name="Liu T."/>
            <person name="Pan Y."/>
            <person name="Xia L."/>
            <person name="Li J."/>
            <person name="Zhao F."/>
            <person name="Cao W."/>
        </authorList>
    </citation>
    <scope>NUCLEOTIDE SEQUENCE</scope>
    <source>
        <strain evidence="1">Dsil-2018</strain>
    </source>
</reference>
<accession>A0ACB8C222</accession>
<sequence>MVQEDIAQFVDIPSDIGGASLGTGINEPVVTGRALGEQVIKVLKALGLDLEKCIGICTDSGIFMVS</sequence>
<keyword evidence="2" id="KW-1185">Reference proteome</keyword>
<proteinExistence type="predicted"/>
<comment type="caution">
    <text evidence="1">The sequence shown here is derived from an EMBL/GenBank/DDBJ whole genome shotgun (WGS) entry which is preliminary data.</text>
</comment>
<evidence type="ECO:0000313" key="1">
    <source>
        <dbReference type="EMBL" id="KAH7932876.1"/>
    </source>
</evidence>
<evidence type="ECO:0000313" key="2">
    <source>
        <dbReference type="Proteomes" id="UP000821865"/>
    </source>
</evidence>
<dbReference type="EMBL" id="CM023478">
    <property type="protein sequence ID" value="KAH7932876.1"/>
    <property type="molecule type" value="Genomic_DNA"/>
</dbReference>
<organism evidence="1 2">
    <name type="scientific">Dermacentor silvarum</name>
    <name type="common">Tick</name>
    <dbReference type="NCBI Taxonomy" id="543639"/>
    <lineage>
        <taxon>Eukaryota</taxon>
        <taxon>Metazoa</taxon>
        <taxon>Ecdysozoa</taxon>
        <taxon>Arthropoda</taxon>
        <taxon>Chelicerata</taxon>
        <taxon>Arachnida</taxon>
        <taxon>Acari</taxon>
        <taxon>Parasitiformes</taxon>
        <taxon>Ixodida</taxon>
        <taxon>Ixodoidea</taxon>
        <taxon>Ixodidae</taxon>
        <taxon>Rhipicephalinae</taxon>
        <taxon>Dermacentor</taxon>
    </lineage>
</organism>
<name>A0ACB8C222_DERSI</name>
<dbReference type="Proteomes" id="UP000821865">
    <property type="component" value="Chromosome 9"/>
</dbReference>